<keyword evidence="4" id="KW-1185">Reference proteome</keyword>
<feature type="chain" id="PRO_5035817546" evidence="2">
    <location>
        <begin position="26"/>
        <end position="127"/>
    </location>
</feature>
<evidence type="ECO:0000313" key="4">
    <source>
        <dbReference type="Proteomes" id="UP000823388"/>
    </source>
</evidence>
<dbReference type="Proteomes" id="UP000823388">
    <property type="component" value="Chromosome 8K"/>
</dbReference>
<gene>
    <name evidence="3" type="ORF">PVAP13_8KG112200</name>
</gene>
<dbReference type="AlphaFoldDB" id="A0A8T0PG15"/>
<dbReference type="GO" id="GO:0001709">
    <property type="term" value="P:cell fate determination"/>
    <property type="evidence" value="ECO:0007669"/>
    <property type="project" value="TreeGrafter"/>
</dbReference>
<protein>
    <submittedName>
        <fullName evidence="3">Uncharacterized protein</fullName>
    </submittedName>
</protein>
<evidence type="ECO:0000256" key="1">
    <source>
        <dbReference type="ARBA" id="ARBA00022729"/>
    </source>
</evidence>
<accession>A0A8T0PG15</accession>
<dbReference type="InterPro" id="IPR040361">
    <property type="entry name" value="TPD1"/>
</dbReference>
<sequence>MAKATGRRVFFLVALLGCYLPGGEAQRGCRPSDISFAVEETGLFFGGQPEHKVTFRSECPCPMVRVHVTCDGVDGSAEPLDAGKVEVDDGMCVLKQPVVAGTPYSFNYALAAPVNFRVFSGGPACGV</sequence>
<reference evidence="3" key="1">
    <citation type="submission" date="2020-05" db="EMBL/GenBank/DDBJ databases">
        <title>WGS assembly of Panicum virgatum.</title>
        <authorList>
            <person name="Lovell J.T."/>
            <person name="Jenkins J."/>
            <person name="Shu S."/>
            <person name="Juenger T.E."/>
            <person name="Schmutz J."/>
        </authorList>
    </citation>
    <scope>NUCLEOTIDE SEQUENCE</scope>
    <source>
        <strain evidence="3">AP13</strain>
    </source>
</reference>
<keyword evidence="1 2" id="KW-0732">Signal</keyword>
<dbReference type="PANTHER" id="PTHR33184:SF54">
    <property type="entry name" value="EXPANSIN-LIKE EG45 DOMAIN-CONTAINING PROTEIN"/>
    <property type="match status" value="1"/>
</dbReference>
<organism evidence="3 4">
    <name type="scientific">Panicum virgatum</name>
    <name type="common">Blackwell switchgrass</name>
    <dbReference type="NCBI Taxonomy" id="38727"/>
    <lineage>
        <taxon>Eukaryota</taxon>
        <taxon>Viridiplantae</taxon>
        <taxon>Streptophyta</taxon>
        <taxon>Embryophyta</taxon>
        <taxon>Tracheophyta</taxon>
        <taxon>Spermatophyta</taxon>
        <taxon>Magnoliopsida</taxon>
        <taxon>Liliopsida</taxon>
        <taxon>Poales</taxon>
        <taxon>Poaceae</taxon>
        <taxon>PACMAD clade</taxon>
        <taxon>Panicoideae</taxon>
        <taxon>Panicodae</taxon>
        <taxon>Paniceae</taxon>
        <taxon>Panicinae</taxon>
        <taxon>Panicum</taxon>
        <taxon>Panicum sect. Hiantes</taxon>
    </lineage>
</organism>
<evidence type="ECO:0000313" key="3">
    <source>
        <dbReference type="EMBL" id="KAG2561061.1"/>
    </source>
</evidence>
<dbReference type="PANTHER" id="PTHR33184">
    <property type="entry name" value="PROTEIN TAPETUM DETERMINANT 1-LIKE-RELATED"/>
    <property type="match status" value="1"/>
</dbReference>
<evidence type="ECO:0000256" key="2">
    <source>
        <dbReference type="SAM" id="SignalP"/>
    </source>
</evidence>
<name>A0A8T0PG15_PANVG</name>
<proteinExistence type="predicted"/>
<dbReference type="EMBL" id="CM029051">
    <property type="protein sequence ID" value="KAG2561061.1"/>
    <property type="molecule type" value="Genomic_DNA"/>
</dbReference>
<dbReference type="Pfam" id="PF24068">
    <property type="entry name" value="TPD1_C"/>
    <property type="match status" value="1"/>
</dbReference>
<comment type="caution">
    <text evidence="3">The sequence shown here is derived from an EMBL/GenBank/DDBJ whole genome shotgun (WGS) entry which is preliminary data.</text>
</comment>
<feature type="signal peptide" evidence="2">
    <location>
        <begin position="1"/>
        <end position="25"/>
    </location>
</feature>